<evidence type="ECO:0000313" key="2">
    <source>
        <dbReference type="Proteomes" id="UP000198406"/>
    </source>
</evidence>
<sequence length="85" mass="8935">MIAGNESQQSTNGALTGLAPTAAITESLWCPAGKEPCFVDVDNAEMAAASCGDQSSKFTNLPFVRFSVNALVFISTNGQLHRATR</sequence>
<name>A0A1Z5KJP3_FISSO</name>
<keyword evidence="2" id="KW-1185">Reference proteome</keyword>
<dbReference type="InParanoid" id="A0A1Z5KJP3"/>
<gene>
    <name evidence="1" type="ORF">FisN_23Lu118</name>
</gene>
<reference evidence="1 2" key="1">
    <citation type="journal article" date="2015" name="Plant Cell">
        <title>Oil accumulation by the oleaginous diatom Fistulifera solaris as revealed by the genome and transcriptome.</title>
        <authorList>
            <person name="Tanaka T."/>
            <person name="Maeda Y."/>
            <person name="Veluchamy A."/>
            <person name="Tanaka M."/>
            <person name="Abida H."/>
            <person name="Marechal E."/>
            <person name="Bowler C."/>
            <person name="Muto M."/>
            <person name="Sunaga Y."/>
            <person name="Tanaka M."/>
            <person name="Yoshino T."/>
            <person name="Taniguchi T."/>
            <person name="Fukuda Y."/>
            <person name="Nemoto M."/>
            <person name="Matsumoto M."/>
            <person name="Wong P.S."/>
            <person name="Aburatani S."/>
            <person name="Fujibuchi W."/>
        </authorList>
    </citation>
    <scope>NUCLEOTIDE SEQUENCE [LARGE SCALE GENOMIC DNA]</scope>
    <source>
        <strain evidence="1 2">JPCC DA0580</strain>
    </source>
</reference>
<dbReference type="AlphaFoldDB" id="A0A1Z5KJP3"/>
<comment type="caution">
    <text evidence="1">The sequence shown here is derived from an EMBL/GenBank/DDBJ whole genome shotgun (WGS) entry which is preliminary data.</text>
</comment>
<dbReference type="Proteomes" id="UP000198406">
    <property type="component" value="Unassembled WGS sequence"/>
</dbReference>
<proteinExistence type="predicted"/>
<accession>A0A1Z5KJP3</accession>
<dbReference type="EMBL" id="BDSP01000247">
    <property type="protein sequence ID" value="GAX26534.1"/>
    <property type="molecule type" value="Genomic_DNA"/>
</dbReference>
<organism evidence="1 2">
    <name type="scientific">Fistulifera solaris</name>
    <name type="common">Oleaginous diatom</name>
    <dbReference type="NCBI Taxonomy" id="1519565"/>
    <lineage>
        <taxon>Eukaryota</taxon>
        <taxon>Sar</taxon>
        <taxon>Stramenopiles</taxon>
        <taxon>Ochrophyta</taxon>
        <taxon>Bacillariophyta</taxon>
        <taxon>Bacillariophyceae</taxon>
        <taxon>Bacillariophycidae</taxon>
        <taxon>Naviculales</taxon>
        <taxon>Naviculaceae</taxon>
        <taxon>Fistulifera</taxon>
    </lineage>
</organism>
<evidence type="ECO:0000313" key="1">
    <source>
        <dbReference type="EMBL" id="GAX26534.1"/>
    </source>
</evidence>
<protein>
    <submittedName>
        <fullName evidence="1">Uncharacterized protein</fullName>
    </submittedName>
</protein>